<dbReference type="Gene3D" id="3.40.630.10">
    <property type="entry name" value="Zn peptidases"/>
    <property type="match status" value="1"/>
</dbReference>
<comment type="caution">
    <text evidence="5">The sequence shown here is derived from an EMBL/GenBank/DDBJ whole genome shotgun (WGS) entry which is preliminary data.</text>
</comment>
<keyword evidence="1" id="KW-0645">Protease</keyword>
<dbReference type="Gene3D" id="3.30.70.360">
    <property type="match status" value="1"/>
</dbReference>
<keyword evidence="2" id="KW-0479">Metal-binding</keyword>
<dbReference type="Pfam" id="PF01546">
    <property type="entry name" value="Peptidase_M20"/>
    <property type="match status" value="1"/>
</dbReference>
<accession>A0ABS0PBT3</accession>
<keyword evidence="3" id="KW-0378">Hydrolase</keyword>
<dbReference type="Pfam" id="PF07687">
    <property type="entry name" value="M20_dimer"/>
    <property type="match status" value="1"/>
</dbReference>
<protein>
    <submittedName>
        <fullName evidence="5">M20/M25/M40 family metallo-hydrolase</fullName>
    </submittedName>
</protein>
<proteinExistence type="predicted"/>
<dbReference type="PANTHER" id="PTHR43270:SF8">
    <property type="entry name" value="DI- AND TRIPEPTIDASE DUG2-RELATED"/>
    <property type="match status" value="1"/>
</dbReference>
<evidence type="ECO:0000256" key="1">
    <source>
        <dbReference type="ARBA" id="ARBA00022670"/>
    </source>
</evidence>
<dbReference type="EMBL" id="JACEGD010000035">
    <property type="protein sequence ID" value="MBH5390678.1"/>
    <property type="molecule type" value="Genomic_DNA"/>
</dbReference>
<evidence type="ECO:0000256" key="3">
    <source>
        <dbReference type="ARBA" id="ARBA00022801"/>
    </source>
</evidence>
<dbReference type="PANTHER" id="PTHR43270">
    <property type="entry name" value="BETA-ALA-HIS DIPEPTIDASE"/>
    <property type="match status" value="1"/>
</dbReference>
<dbReference type="RefSeq" id="WP_197968657.1">
    <property type="nucleotide sequence ID" value="NZ_JACEGD010000035.1"/>
</dbReference>
<evidence type="ECO:0000256" key="2">
    <source>
        <dbReference type="ARBA" id="ARBA00022723"/>
    </source>
</evidence>
<sequence length="470" mass="51433">MNATEKQVKITAELSSIYKHIAANEDQFINRLLDYLRHPSISAQNIGIREVGEILVEMLNRLGFDAQTIPTSGHPMVFGRWNHAPGAPTILLYGHYDVQPPEPLEAWITPPFEPTIRDGRIYARGVGDNKAQHFAQLLAVESYLAVHGRLPCNVLFLLEGEEEIGSPNIEEFVRAHRDLLQADVVVTADGAMDPSGSPYIFHGVRGIVSFELRAHTANSDVHSGGFGGVAPNPIWKLVHLLATIKNAAGEITVEGFYDDIVPPGDLEVATARALPLDAAEVMKKLDLAELDTPSGRPLADRIMFHPTLTINGFHGGYGGRGSKSIVPNEAIVKCDARLVEKQTPDDVLAKLEAHVRRHAPDIEFVPVEGMLPSKTPFDSPFAKLIQSAVRLGQGREPLVYPVAGGSLPEYVFTKILNTHSFVLPYANHDQTNHAPNENIEIDYYLRGIRTGAALLHEIGRYAGPRKAPVG</sequence>
<dbReference type="InterPro" id="IPR051458">
    <property type="entry name" value="Cyt/Met_Dipeptidase"/>
</dbReference>
<evidence type="ECO:0000313" key="5">
    <source>
        <dbReference type="EMBL" id="MBH5390678.1"/>
    </source>
</evidence>
<reference evidence="5 6" key="1">
    <citation type="submission" date="2020-07" db="EMBL/GenBank/DDBJ databases">
        <title>Bradyrhizobium diversity isolated from nodules of indigenous legumes of Western Australia.</title>
        <authorList>
            <person name="Klepa M.S."/>
        </authorList>
    </citation>
    <scope>NUCLEOTIDE SEQUENCE [LARGE SCALE GENOMIC DNA]</scope>
    <source>
        <strain evidence="5 6">CNPSo 4019</strain>
    </source>
</reference>
<evidence type="ECO:0000313" key="6">
    <source>
        <dbReference type="Proteomes" id="UP001194539"/>
    </source>
</evidence>
<dbReference type="NCBIfam" id="NF006579">
    <property type="entry name" value="PRK09104.1"/>
    <property type="match status" value="1"/>
</dbReference>
<gene>
    <name evidence="5" type="ORF">H1B27_31060</name>
</gene>
<evidence type="ECO:0000259" key="4">
    <source>
        <dbReference type="Pfam" id="PF07687"/>
    </source>
</evidence>
<dbReference type="InterPro" id="IPR002933">
    <property type="entry name" value="Peptidase_M20"/>
</dbReference>
<feature type="domain" description="Peptidase M20 dimerisation" evidence="4">
    <location>
        <begin position="203"/>
        <end position="361"/>
    </location>
</feature>
<name>A0ABS0PBT3_9BRAD</name>
<keyword evidence="6" id="KW-1185">Reference proteome</keyword>
<dbReference type="InterPro" id="IPR011650">
    <property type="entry name" value="Peptidase_M20_dimer"/>
</dbReference>
<organism evidence="5 6">
    <name type="scientific">Bradyrhizobium diversitatis</name>
    <dbReference type="NCBI Taxonomy" id="2755406"/>
    <lineage>
        <taxon>Bacteria</taxon>
        <taxon>Pseudomonadati</taxon>
        <taxon>Pseudomonadota</taxon>
        <taxon>Alphaproteobacteria</taxon>
        <taxon>Hyphomicrobiales</taxon>
        <taxon>Nitrobacteraceae</taxon>
        <taxon>Bradyrhizobium</taxon>
    </lineage>
</organism>
<dbReference type="SUPFAM" id="SSF53187">
    <property type="entry name" value="Zn-dependent exopeptidases"/>
    <property type="match status" value="1"/>
</dbReference>
<dbReference type="Proteomes" id="UP001194539">
    <property type="component" value="Unassembled WGS sequence"/>
</dbReference>